<keyword evidence="3" id="KW-1185">Reference proteome</keyword>
<protein>
    <submittedName>
        <fullName evidence="2">Uncharacterized protein</fullName>
    </submittedName>
</protein>
<accession>A0A8H6NHW3</accession>
<organism evidence="2 3">
    <name type="scientific">Colletotrichum musicola</name>
    <dbReference type="NCBI Taxonomy" id="2175873"/>
    <lineage>
        <taxon>Eukaryota</taxon>
        <taxon>Fungi</taxon>
        <taxon>Dikarya</taxon>
        <taxon>Ascomycota</taxon>
        <taxon>Pezizomycotina</taxon>
        <taxon>Sordariomycetes</taxon>
        <taxon>Hypocreomycetidae</taxon>
        <taxon>Glomerellales</taxon>
        <taxon>Glomerellaceae</taxon>
        <taxon>Colletotrichum</taxon>
        <taxon>Colletotrichum orchidearum species complex</taxon>
    </lineage>
</organism>
<evidence type="ECO:0000313" key="3">
    <source>
        <dbReference type="Proteomes" id="UP000639643"/>
    </source>
</evidence>
<feature type="region of interest" description="Disordered" evidence="1">
    <location>
        <begin position="1"/>
        <end position="20"/>
    </location>
</feature>
<evidence type="ECO:0000313" key="2">
    <source>
        <dbReference type="EMBL" id="KAF6833056.1"/>
    </source>
</evidence>
<dbReference type="AlphaFoldDB" id="A0A8H6NHW3"/>
<proteinExistence type="predicted"/>
<name>A0A8H6NHW3_9PEZI</name>
<feature type="compositionally biased region" description="Polar residues" evidence="1">
    <location>
        <begin position="10"/>
        <end position="20"/>
    </location>
</feature>
<dbReference type="Proteomes" id="UP000639643">
    <property type="component" value="Unassembled WGS sequence"/>
</dbReference>
<comment type="caution">
    <text evidence="2">The sequence shown here is derived from an EMBL/GenBank/DDBJ whole genome shotgun (WGS) entry which is preliminary data.</text>
</comment>
<sequence>MNAKDRKQQTEPASTEEMSQSITCRILSQLLWSANCQMPGPCAITSRPAHAGATRRPRRDQYGERVFKAGLQ</sequence>
<reference evidence="2" key="1">
    <citation type="journal article" date="2020" name="Phytopathology">
        <title>Genome Sequence Resources of Colletotrichum truncatum, C. plurivorum, C. musicola, and C. sojae: Four Species Pathogenic to Soybean (Glycine max).</title>
        <authorList>
            <person name="Rogerio F."/>
            <person name="Boufleur T.R."/>
            <person name="Ciampi-Guillardi M."/>
            <person name="Sukno S.A."/>
            <person name="Thon M.R."/>
            <person name="Massola Junior N.S."/>
            <person name="Baroncelli R."/>
        </authorList>
    </citation>
    <scope>NUCLEOTIDE SEQUENCE</scope>
    <source>
        <strain evidence="2">LFN0074</strain>
    </source>
</reference>
<evidence type="ECO:0000256" key="1">
    <source>
        <dbReference type="SAM" id="MobiDB-lite"/>
    </source>
</evidence>
<feature type="compositionally biased region" description="Basic and acidic residues" evidence="1">
    <location>
        <begin position="59"/>
        <end position="72"/>
    </location>
</feature>
<dbReference type="EMBL" id="WIGM01000224">
    <property type="protein sequence ID" value="KAF6833056.1"/>
    <property type="molecule type" value="Genomic_DNA"/>
</dbReference>
<gene>
    <name evidence="2" type="ORF">CMUS01_06693</name>
</gene>
<feature type="region of interest" description="Disordered" evidence="1">
    <location>
        <begin position="44"/>
        <end position="72"/>
    </location>
</feature>